<comment type="caution">
    <text evidence="2">The sequence shown here is derived from an EMBL/GenBank/DDBJ whole genome shotgun (WGS) entry which is preliminary data.</text>
</comment>
<protein>
    <submittedName>
        <fullName evidence="2">Uncharacterized protein</fullName>
    </submittedName>
</protein>
<reference evidence="2" key="1">
    <citation type="submission" date="2019-05" db="EMBL/GenBank/DDBJ databases">
        <title>The de novo reference genome and transcriptome assemblies of the wild tomato species Solanum chilense.</title>
        <authorList>
            <person name="Stam R."/>
            <person name="Nosenko T."/>
            <person name="Hoerger A.C."/>
            <person name="Stephan W."/>
            <person name="Seidel M.A."/>
            <person name="Kuhn J.M.M."/>
            <person name="Haberer G."/>
            <person name="Tellier A."/>
        </authorList>
    </citation>
    <scope>NUCLEOTIDE SEQUENCE</scope>
    <source>
        <tissue evidence="2">Mature leaves</tissue>
    </source>
</reference>
<name>A0A6N2AQA3_SOLCI</name>
<gene>
    <name evidence="2" type="ORF">EJD97_006998</name>
</gene>
<organism evidence="2">
    <name type="scientific">Solanum chilense</name>
    <name type="common">Tomato</name>
    <name type="synonym">Lycopersicon chilense</name>
    <dbReference type="NCBI Taxonomy" id="4083"/>
    <lineage>
        <taxon>Eukaryota</taxon>
        <taxon>Viridiplantae</taxon>
        <taxon>Streptophyta</taxon>
        <taxon>Embryophyta</taxon>
        <taxon>Tracheophyta</taxon>
        <taxon>Spermatophyta</taxon>
        <taxon>Magnoliopsida</taxon>
        <taxon>eudicotyledons</taxon>
        <taxon>Gunneridae</taxon>
        <taxon>Pentapetalae</taxon>
        <taxon>asterids</taxon>
        <taxon>lamiids</taxon>
        <taxon>Solanales</taxon>
        <taxon>Solanaceae</taxon>
        <taxon>Solanoideae</taxon>
        <taxon>Solaneae</taxon>
        <taxon>Solanum</taxon>
        <taxon>Solanum subgen. Lycopersicon</taxon>
    </lineage>
</organism>
<sequence>CQNAAGSADLATDRRSHDGPSWTPSSHTCAISSGSLFVTLDGRYDRSSQVQRSVGGLCSITLELLEFGYWDYFSDLHAKPAGQTVMATTVLHALRNPTLGQTSPFSFISCTTMPPTDRHGHDGPSQAP</sequence>
<accession>A0A6N2AQA3</accession>
<dbReference type="EMBL" id="RXGB01020151">
    <property type="protein sequence ID" value="TMW82033.1"/>
    <property type="molecule type" value="Genomic_DNA"/>
</dbReference>
<evidence type="ECO:0000256" key="1">
    <source>
        <dbReference type="SAM" id="MobiDB-lite"/>
    </source>
</evidence>
<dbReference type="AlphaFoldDB" id="A0A6N2AQA3"/>
<evidence type="ECO:0000313" key="2">
    <source>
        <dbReference type="EMBL" id="TMW82033.1"/>
    </source>
</evidence>
<feature type="region of interest" description="Disordered" evidence="1">
    <location>
        <begin position="1"/>
        <end position="27"/>
    </location>
</feature>
<proteinExistence type="predicted"/>
<feature type="non-terminal residue" evidence="2">
    <location>
        <position position="1"/>
    </location>
</feature>